<evidence type="ECO:0000256" key="5">
    <source>
        <dbReference type="ARBA" id="ARBA00023200"/>
    </source>
</evidence>
<evidence type="ECO:0000256" key="6">
    <source>
        <dbReference type="ARBA" id="ARBA00023295"/>
    </source>
</evidence>
<evidence type="ECO:0000313" key="9">
    <source>
        <dbReference type="EMBL" id="WPA95651.1"/>
    </source>
</evidence>
<dbReference type="Proteomes" id="UP000230605">
    <property type="component" value="Chromosome 1"/>
</dbReference>
<evidence type="ECO:0000256" key="2">
    <source>
        <dbReference type="ARBA" id="ARBA00022529"/>
    </source>
</evidence>
<evidence type="ECO:0000313" key="11">
    <source>
        <dbReference type="Proteomes" id="UP001302367"/>
    </source>
</evidence>
<reference evidence="8 10" key="1">
    <citation type="submission" date="2015-10" db="EMBL/GenBank/DDBJ databases">
        <title>The cercosporin biosynthetic gene cluster was horizontally transferred to several fungal lineages and shown to be expanded in Cercospora beticola based on microsynteny with recipient genomes.</title>
        <authorList>
            <person name="De Jonge R."/>
            <person name="Ebert M.K."/>
            <person name="Suttle J.C."/>
            <person name="Jurick Ii W.M."/>
            <person name="Secor G.A."/>
            <person name="Thomma B.P."/>
            <person name="Van De Peer Y."/>
            <person name="Bolton M.D."/>
        </authorList>
    </citation>
    <scope>NUCLEOTIDE SEQUENCE [LARGE SCALE GENOMIC DNA]</scope>
    <source>
        <strain evidence="8 10">09-40</strain>
    </source>
</reference>
<organism evidence="8 10">
    <name type="scientific">Cercospora beticola</name>
    <name type="common">Sugarbeet leaf spot fungus</name>
    <dbReference type="NCBI Taxonomy" id="122368"/>
    <lineage>
        <taxon>Eukaryota</taxon>
        <taxon>Fungi</taxon>
        <taxon>Dikarya</taxon>
        <taxon>Ascomycota</taxon>
        <taxon>Pezizomycotina</taxon>
        <taxon>Dothideomycetes</taxon>
        <taxon>Dothideomycetidae</taxon>
        <taxon>Mycosphaerellales</taxon>
        <taxon>Mycosphaerellaceae</taxon>
        <taxon>Cercospora</taxon>
    </lineage>
</organism>
<name>A0A2G5IBN1_CERBT</name>
<dbReference type="AlphaFoldDB" id="A0A2G5IBN1"/>
<keyword evidence="6" id="KW-0326">Glycosidase</keyword>
<dbReference type="Pfam" id="PF00959">
    <property type="entry name" value="Phage_lysozyme"/>
    <property type="match status" value="1"/>
</dbReference>
<dbReference type="GO" id="GO:0016998">
    <property type="term" value="P:cell wall macromolecule catabolic process"/>
    <property type="evidence" value="ECO:0007669"/>
    <property type="project" value="InterPro"/>
</dbReference>
<dbReference type="InterPro" id="IPR033907">
    <property type="entry name" value="Endolysin_autolysin"/>
</dbReference>
<feature type="region of interest" description="Disordered" evidence="7">
    <location>
        <begin position="1"/>
        <end position="27"/>
    </location>
</feature>
<keyword evidence="5" id="KW-1035">Host cytoplasm</keyword>
<dbReference type="PANTHER" id="PTHR38107:SF3">
    <property type="entry name" value="LYSOZYME RRRD-RELATED"/>
    <property type="match status" value="1"/>
</dbReference>
<evidence type="ECO:0000256" key="1">
    <source>
        <dbReference type="ARBA" id="ARBA00000632"/>
    </source>
</evidence>
<keyword evidence="2" id="KW-0929">Antimicrobial</keyword>
<dbReference type="CDD" id="cd00737">
    <property type="entry name" value="lyz_endolysin_autolysin"/>
    <property type="match status" value="1"/>
</dbReference>
<keyword evidence="3" id="KW-0081">Bacteriolytic enzyme</keyword>
<dbReference type="InterPro" id="IPR023347">
    <property type="entry name" value="Lysozyme_dom_sf"/>
</dbReference>
<accession>A0A2G5IBN1</accession>
<dbReference type="HAMAP" id="MF_04110">
    <property type="entry name" value="ENDOLYSIN_T4"/>
    <property type="match status" value="1"/>
</dbReference>
<dbReference type="InterPro" id="IPR002196">
    <property type="entry name" value="Glyco_hydro_24"/>
</dbReference>
<evidence type="ECO:0000256" key="3">
    <source>
        <dbReference type="ARBA" id="ARBA00022638"/>
    </source>
</evidence>
<dbReference type="EMBL" id="CP134184">
    <property type="protein sequence ID" value="WPA95651.1"/>
    <property type="molecule type" value="Genomic_DNA"/>
</dbReference>
<dbReference type="GO" id="GO:0042742">
    <property type="term" value="P:defense response to bacterium"/>
    <property type="evidence" value="ECO:0007669"/>
    <property type="project" value="UniProtKB-KW"/>
</dbReference>
<dbReference type="GO" id="GO:0009253">
    <property type="term" value="P:peptidoglycan catabolic process"/>
    <property type="evidence" value="ECO:0007669"/>
    <property type="project" value="InterPro"/>
</dbReference>
<dbReference type="EMBL" id="LKMD01000100">
    <property type="protein sequence ID" value="PIB02150.1"/>
    <property type="molecule type" value="Genomic_DNA"/>
</dbReference>
<proteinExistence type="inferred from homology"/>
<dbReference type="InterPro" id="IPR023346">
    <property type="entry name" value="Lysozyme-like_dom_sf"/>
</dbReference>
<dbReference type="InterPro" id="IPR034690">
    <property type="entry name" value="Endolysin_T4_type"/>
</dbReference>
<dbReference type="PANTHER" id="PTHR38107">
    <property type="match status" value="1"/>
</dbReference>
<dbReference type="Gene3D" id="1.10.530.40">
    <property type="match status" value="1"/>
</dbReference>
<dbReference type="Proteomes" id="UP001302367">
    <property type="component" value="Chromosome 1"/>
</dbReference>
<dbReference type="InterPro" id="IPR051018">
    <property type="entry name" value="Bacteriophage_GH24"/>
</dbReference>
<reference evidence="9 11" key="2">
    <citation type="submission" date="2023-09" db="EMBL/GenBank/DDBJ databases">
        <title>Complete-Gapless Cercospora beticola genome.</title>
        <authorList>
            <person name="Wyatt N.A."/>
            <person name="Spanner R.E."/>
            <person name="Bolton M.D."/>
        </authorList>
    </citation>
    <scope>NUCLEOTIDE SEQUENCE [LARGE SCALE GENOMIC DNA]</scope>
    <source>
        <strain evidence="9">Cb09-40</strain>
    </source>
</reference>
<dbReference type="GO" id="GO:0003796">
    <property type="term" value="F:lysozyme activity"/>
    <property type="evidence" value="ECO:0007669"/>
    <property type="project" value="UniProtKB-EC"/>
</dbReference>
<evidence type="ECO:0000313" key="10">
    <source>
        <dbReference type="Proteomes" id="UP000230605"/>
    </source>
</evidence>
<keyword evidence="4" id="KW-0378">Hydrolase</keyword>
<evidence type="ECO:0000256" key="7">
    <source>
        <dbReference type="SAM" id="MobiDB-lite"/>
    </source>
</evidence>
<dbReference type="SUPFAM" id="SSF53955">
    <property type="entry name" value="Lysozyme-like"/>
    <property type="match status" value="1"/>
</dbReference>
<sequence>MALAQPMDRTASASPRPNAAEHPQQAHAQVHRTFSVARTAAALEAVYSGLCPGSSDIQCCIRSGGGGGGGNCPPSAQANIIDFIKSFEGFRGSPYQDVAGKWTVGYGHLCSQSTRCQELGYSYPISEAQGEQLLARDVRQFEVCIGQQVGGVRLNANQYGALVSWAFNVGCGNTASSTLVKRLNAGENPNTVAAEELPKWNKAGGQPVAGLTRRRAEEVQLFQTATSTGALPC</sequence>
<comment type="catalytic activity">
    <reaction evidence="1">
        <text>Hydrolysis of (1-&gt;4)-beta-linkages between N-acetylmuramic acid and N-acetyl-D-glucosamine residues in a peptidoglycan and between N-acetyl-D-glucosamine residues in chitodextrins.</text>
        <dbReference type="EC" id="3.2.1.17"/>
    </reaction>
</comment>
<protein>
    <submittedName>
        <fullName evidence="8">Lysozyme</fullName>
    </submittedName>
</protein>
<evidence type="ECO:0000313" key="8">
    <source>
        <dbReference type="EMBL" id="PIB02150.1"/>
    </source>
</evidence>
<dbReference type="OrthoDB" id="5358886at2759"/>
<evidence type="ECO:0000256" key="4">
    <source>
        <dbReference type="ARBA" id="ARBA00022801"/>
    </source>
</evidence>
<dbReference type="GO" id="GO:0031640">
    <property type="term" value="P:killing of cells of another organism"/>
    <property type="evidence" value="ECO:0007669"/>
    <property type="project" value="UniProtKB-KW"/>
</dbReference>
<keyword evidence="11" id="KW-1185">Reference proteome</keyword>
<gene>
    <name evidence="8" type="ORF">CB0940_00243</name>
    <name evidence="9" type="ORF">RHO25_000254</name>
</gene>